<feature type="region of interest" description="Disordered" evidence="1">
    <location>
        <begin position="121"/>
        <end position="170"/>
    </location>
</feature>
<dbReference type="OrthoDB" id="8904808at2"/>
<feature type="compositionally biased region" description="Polar residues" evidence="1">
    <location>
        <begin position="160"/>
        <end position="170"/>
    </location>
</feature>
<protein>
    <submittedName>
        <fullName evidence="3">DUF2304 domain-containing protein</fullName>
    </submittedName>
</protein>
<dbReference type="RefSeq" id="WP_143906201.1">
    <property type="nucleotide sequence ID" value="NZ_CP041765.1"/>
</dbReference>
<sequence length="170" mass="18560">MVIQIVLIAAVLIFFIYYLRSRGSSRSSALFKLLFLAFCLFGIYTVIRPNDLTELAQAVGVDRGTDLMLYALVVTFGFTTVGTYLRFREQELRYTRLVRAIALQGAEIRIQEAAIEPAVRASANVGEETPSGQDSPEDTAEGRDAPGDQQAGEGEDASTLDASNGSTRTR</sequence>
<feature type="transmembrane region" description="Helical" evidence="2">
    <location>
        <begin position="29"/>
        <end position="47"/>
    </location>
</feature>
<keyword evidence="2" id="KW-0472">Membrane</keyword>
<keyword evidence="2" id="KW-0812">Transmembrane</keyword>
<reference evidence="3 4" key="2">
    <citation type="submission" date="2019-07" db="EMBL/GenBank/DDBJ databases">
        <authorList>
            <person name="Huang Y."/>
        </authorList>
    </citation>
    <scope>NUCLEOTIDE SEQUENCE [LARGE SCALE GENOMIC DNA]</scope>
    <source>
        <strain evidence="3 4">HY188</strain>
    </source>
</reference>
<accession>A0A516X058</accession>
<dbReference type="Proteomes" id="UP000317344">
    <property type="component" value="Chromosome"/>
</dbReference>
<feature type="transmembrane region" description="Helical" evidence="2">
    <location>
        <begin position="6"/>
        <end position="22"/>
    </location>
</feature>
<dbReference type="InterPro" id="IPR019277">
    <property type="entry name" value="DUF2304"/>
</dbReference>
<keyword evidence="4" id="KW-1185">Reference proteome</keyword>
<dbReference type="Pfam" id="PF10066">
    <property type="entry name" value="DUF2304"/>
    <property type="match status" value="1"/>
</dbReference>
<dbReference type="KEGG" id="toy:FO059_02860"/>
<name>A0A516X058_9ACTN</name>
<reference evidence="3 4" key="1">
    <citation type="submission" date="2019-07" db="EMBL/GenBank/DDBJ databases">
        <title>Tomitella cavernea sp. nov., an actinomycete isolated from soil.</title>
        <authorList>
            <person name="Cheng J."/>
        </authorList>
    </citation>
    <scope>NUCLEOTIDE SEQUENCE [LARGE SCALE GENOMIC DNA]</scope>
    <source>
        <strain evidence="3 4">HY188</strain>
    </source>
</reference>
<evidence type="ECO:0000313" key="3">
    <source>
        <dbReference type="EMBL" id="QDQ96476.1"/>
    </source>
</evidence>
<evidence type="ECO:0000256" key="1">
    <source>
        <dbReference type="SAM" id="MobiDB-lite"/>
    </source>
</evidence>
<feature type="transmembrane region" description="Helical" evidence="2">
    <location>
        <begin position="67"/>
        <end position="87"/>
    </location>
</feature>
<proteinExistence type="predicted"/>
<gene>
    <name evidence="3" type="ORF">FO059_02860</name>
</gene>
<organism evidence="3 4">
    <name type="scientific">Tomitella fengzijianii</name>
    <dbReference type="NCBI Taxonomy" id="2597660"/>
    <lineage>
        <taxon>Bacteria</taxon>
        <taxon>Bacillati</taxon>
        <taxon>Actinomycetota</taxon>
        <taxon>Actinomycetes</taxon>
        <taxon>Mycobacteriales</taxon>
        <taxon>Tomitella</taxon>
    </lineage>
</organism>
<evidence type="ECO:0000256" key="2">
    <source>
        <dbReference type="SAM" id="Phobius"/>
    </source>
</evidence>
<dbReference type="AlphaFoldDB" id="A0A516X058"/>
<keyword evidence="2" id="KW-1133">Transmembrane helix</keyword>
<evidence type="ECO:0000313" key="4">
    <source>
        <dbReference type="Proteomes" id="UP000317344"/>
    </source>
</evidence>
<dbReference type="EMBL" id="CP041765">
    <property type="protein sequence ID" value="QDQ96476.1"/>
    <property type="molecule type" value="Genomic_DNA"/>
</dbReference>